<keyword evidence="4" id="KW-1185">Reference proteome</keyword>
<protein>
    <submittedName>
        <fullName evidence="3">Uncharacterized protein</fullName>
    </submittedName>
</protein>
<feature type="coiled-coil region" evidence="1">
    <location>
        <begin position="22"/>
        <end position="70"/>
    </location>
</feature>
<evidence type="ECO:0000313" key="4">
    <source>
        <dbReference type="Proteomes" id="UP000001357"/>
    </source>
</evidence>
<dbReference type="GeneID" id="5888505"/>
<dbReference type="Proteomes" id="UP000001357">
    <property type="component" value="Unassembled WGS sequence"/>
</dbReference>
<dbReference type="KEGG" id="mbr:MONBRDRAFT_23148"/>
<proteinExistence type="predicted"/>
<evidence type="ECO:0000256" key="2">
    <source>
        <dbReference type="SAM" id="MobiDB-lite"/>
    </source>
</evidence>
<feature type="region of interest" description="Disordered" evidence="2">
    <location>
        <begin position="125"/>
        <end position="266"/>
    </location>
</feature>
<keyword evidence="1" id="KW-0175">Coiled coil</keyword>
<dbReference type="RefSeq" id="XP_001743499.1">
    <property type="nucleotide sequence ID" value="XM_001743447.1"/>
</dbReference>
<evidence type="ECO:0000256" key="1">
    <source>
        <dbReference type="SAM" id="Coils"/>
    </source>
</evidence>
<gene>
    <name evidence="3" type="ORF">MONBRDRAFT_23148</name>
</gene>
<organism evidence="3 4">
    <name type="scientific">Monosiga brevicollis</name>
    <name type="common">Choanoflagellate</name>
    <dbReference type="NCBI Taxonomy" id="81824"/>
    <lineage>
        <taxon>Eukaryota</taxon>
        <taxon>Choanoflagellata</taxon>
        <taxon>Craspedida</taxon>
        <taxon>Salpingoecidae</taxon>
        <taxon>Monosiga</taxon>
    </lineage>
</organism>
<accession>A9URB6</accession>
<feature type="compositionally biased region" description="Polar residues" evidence="2">
    <location>
        <begin position="233"/>
        <end position="242"/>
    </location>
</feature>
<dbReference type="AlphaFoldDB" id="A9URB6"/>
<sequence>MGGRRESAVRLLEQLQQQDASASFTAQRIEQLNVDLAQVEREQRELQQRIEVLSARRTHLDSEAARIEQKITAEQVQLQTSTTQCDHVTQQCLDTQRKVLRLIHMYQKQSLRTTLPTALQQELTQQEPHLAARPEVKEAPSNVDEPVATAEQAPQHGADPPDMQAPRVASPVQENRDQADSPASSPRLQEEPSCIVAPTSTSLPKPEPKSVPTTPRSDPSPRALGMNMDRPNEAQSLPTSPSKRTERPPLSVPPLPSPKRSFATPSLNQTPALVSAVGMKHRAPTCKPEANLFWPWQQLVPADRYTPMAFASPRLPSTPVAGLTATSHGRSAAATHAAPSTRQAAVLDLFRDPQPNQDSGAFADAVFDLGNSFAGGTEQKTFGEGGFLQDGTPAAGEGSALRLF</sequence>
<reference evidence="3 4" key="1">
    <citation type="journal article" date="2008" name="Nature">
        <title>The genome of the choanoflagellate Monosiga brevicollis and the origin of metazoans.</title>
        <authorList>
            <consortium name="JGI Sequencing"/>
            <person name="King N."/>
            <person name="Westbrook M.J."/>
            <person name="Young S.L."/>
            <person name="Kuo A."/>
            <person name="Abedin M."/>
            <person name="Chapman J."/>
            <person name="Fairclough S."/>
            <person name="Hellsten U."/>
            <person name="Isogai Y."/>
            <person name="Letunic I."/>
            <person name="Marr M."/>
            <person name="Pincus D."/>
            <person name="Putnam N."/>
            <person name="Rokas A."/>
            <person name="Wright K.J."/>
            <person name="Zuzow R."/>
            <person name="Dirks W."/>
            <person name="Good M."/>
            <person name="Goodstein D."/>
            <person name="Lemons D."/>
            <person name="Li W."/>
            <person name="Lyons J.B."/>
            <person name="Morris A."/>
            <person name="Nichols S."/>
            <person name="Richter D.J."/>
            <person name="Salamov A."/>
            <person name="Bork P."/>
            <person name="Lim W.A."/>
            <person name="Manning G."/>
            <person name="Miller W.T."/>
            <person name="McGinnis W."/>
            <person name="Shapiro H."/>
            <person name="Tjian R."/>
            <person name="Grigoriev I.V."/>
            <person name="Rokhsar D."/>
        </authorList>
    </citation>
    <scope>NUCLEOTIDE SEQUENCE [LARGE SCALE GENOMIC DNA]</scope>
    <source>
        <strain evidence="4">MX1 / ATCC 50154</strain>
    </source>
</reference>
<name>A9URB6_MONBE</name>
<dbReference type="EMBL" id="CH991544">
    <property type="protein sequence ID" value="EDQ92213.1"/>
    <property type="molecule type" value="Genomic_DNA"/>
</dbReference>
<evidence type="ECO:0000313" key="3">
    <source>
        <dbReference type="EMBL" id="EDQ92213.1"/>
    </source>
</evidence>
<dbReference type="InParanoid" id="A9URB6"/>